<organism evidence="4 5">
    <name type="scientific">Bradyrhizobium brasilense</name>
    <dbReference type="NCBI Taxonomy" id="1419277"/>
    <lineage>
        <taxon>Bacteria</taxon>
        <taxon>Pseudomonadati</taxon>
        <taxon>Pseudomonadota</taxon>
        <taxon>Alphaproteobacteria</taxon>
        <taxon>Hyphomicrobiales</taxon>
        <taxon>Nitrobacteraceae</taxon>
        <taxon>Bradyrhizobium</taxon>
    </lineage>
</organism>
<accession>A0A1G6SC71</accession>
<dbReference type="PANTHER" id="PTHR44757:SF2">
    <property type="entry name" value="BIOFILM ARCHITECTURE MAINTENANCE PROTEIN MBAA"/>
    <property type="match status" value="1"/>
</dbReference>
<feature type="domain" description="PAS" evidence="1">
    <location>
        <begin position="273"/>
        <end position="321"/>
    </location>
</feature>
<dbReference type="RefSeq" id="WP_092082215.1">
    <property type="nucleotide sequence ID" value="NZ_FMZW01000008.1"/>
</dbReference>
<dbReference type="SUPFAM" id="SSF55785">
    <property type="entry name" value="PYP-like sensor domain (PAS domain)"/>
    <property type="match status" value="1"/>
</dbReference>
<dbReference type="AlphaFoldDB" id="A0A1G6SC71"/>
<sequence length="827" mass="91336">MVMANKKSAKASAKFNSEMFADVPVLQRKWQAAVRPGEKLPHYEDVMLGSLGRLADHIVLLRSVDGMLSVSHAGRYVQTWLNDERWDIPLSALPPDCATALTEAAANARENCRPYLASAHCVRDGLVRTFDVLALPTRSRWGGILVGVYVNERNAQYNLLDTIFSATDEGVLSLAAIRDARGEPADFQIVHLNQGAARLLMQSATELLWRRLSVGGNPLAAPAVMSRLRGFVGGGPGGQFEIDSGDRCLRLGVTAFGDMLSLTVSDVTALKQRELSFRLLFENNPMPMWVFDAGTMEFLSVNDAAVQHYGYSREKFLGMTLRQIWPVDEWSVHSAALREIGDVYQSNRDWRHIRADGSEIHVLTFGRKVAFEGRDGYLVAVVDITERRAAEARIAHMAHHDGLTNLPNRDFYQERLREALERGRSGNKRVAVMCIDLDLFKNVNDSFGHPMGDRLLKLVAERLREVVRDDNVAARLGGDEFAIVLAADVSPNEASAFAERLIEALSEPYNIDGLEVVVGASVGIALSPGDGTTSEELMRNADMALYRAKSEGGGVHHFFEPEMDQQAQKRRDMERDLRAAFSNGEFELHYQPLVDIAADRISGFESLLRWRHPQKGMVSPAEFIPVAEDIGLIVALGEWVLREACSEAIKWPADVKVAVNLSPVQFRSRNLVQAVISALAHSGLSARRLELEITESVFLAETEANLAILHQLRELGVSISMDDFGTGYSSLSYLRSFPFDKIKIDRSFVKDLARRSDCLAIVRAISGLGRSLRITTTAEGVETTDQLDWLRAEGCNEVQGFLFSAARPAGEIAALLSGFAERASKAA</sequence>
<gene>
    <name evidence="4" type="ORF">SAMN05216337_100826</name>
</gene>
<dbReference type="InterPro" id="IPR000014">
    <property type="entry name" value="PAS"/>
</dbReference>
<dbReference type="InterPro" id="IPR043128">
    <property type="entry name" value="Rev_trsase/Diguanyl_cyclase"/>
</dbReference>
<feature type="domain" description="EAL" evidence="2">
    <location>
        <begin position="570"/>
        <end position="820"/>
    </location>
</feature>
<evidence type="ECO:0000259" key="1">
    <source>
        <dbReference type="PROSITE" id="PS50112"/>
    </source>
</evidence>
<dbReference type="PROSITE" id="PS50112">
    <property type="entry name" value="PAS"/>
    <property type="match status" value="1"/>
</dbReference>
<dbReference type="PROSITE" id="PS50887">
    <property type="entry name" value="GGDEF"/>
    <property type="match status" value="1"/>
</dbReference>
<feature type="domain" description="GGDEF" evidence="3">
    <location>
        <begin position="428"/>
        <end position="561"/>
    </location>
</feature>
<dbReference type="EMBL" id="FMZW01000008">
    <property type="protein sequence ID" value="SDD13796.1"/>
    <property type="molecule type" value="Genomic_DNA"/>
</dbReference>
<dbReference type="NCBIfam" id="TIGR00229">
    <property type="entry name" value="sensory_box"/>
    <property type="match status" value="1"/>
</dbReference>
<dbReference type="Pfam" id="PF00990">
    <property type="entry name" value="GGDEF"/>
    <property type="match status" value="1"/>
</dbReference>
<dbReference type="InterPro" id="IPR000160">
    <property type="entry name" value="GGDEF_dom"/>
</dbReference>
<dbReference type="InterPro" id="IPR035919">
    <property type="entry name" value="EAL_sf"/>
</dbReference>
<dbReference type="InterPro" id="IPR001633">
    <property type="entry name" value="EAL_dom"/>
</dbReference>
<dbReference type="CDD" id="cd01949">
    <property type="entry name" value="GGDEF"/>
    <property type="match status" value="1"/>
</dbReference>
<dbReference type="SMART" id="SM00091">
    <property type="entry name" value="PAS"/>
    <property type="match status" value="1"/>
</dbReference>
<dbReference type="NCBIfam" id="TIGR00254">
    <property type="entry name" value="GGDEF"/>
    <property type="match status" value="1"/>
</dbReference>
<dbReference type="PANTHER" id="PTHR44757">
    <property type="entry name" value="DIGUANYLATE CYCLASE DGCP"/>
    <property type="match status" value="1"/>
</dbReference>
<dbReference type="CDD" id="cd01948">
    <property type="entry name" value="EAL"/>
    <property type="match status" value="1"/>
</dbReference>
<dbReference type="InterPro" id="IPR035965">
    <property type="entry name" value="PAS-like_dom_sf"/>
</dbReference>
<dbReference type="InterPro" id="IPR029787">
    <property type="entry name" value="Nucleotide_cyclase"/>
</dbReference>
<dbReference type="SUPFAM" id="SSF141868">
    <property type="entry name" value="EAL domain-like"/>
    <property type="match status" value="1"/>
</dbReference>
<dbReference type="SMART" id="SM00052">
    <property type="entry name" value="EAL"/>
    <property type="match status" value="1"/>
</dbReference>
<dbReference type="SUPFAM" id="SSF55073">
    <property type="entry name" value="Nucleotide cyclase"/>
    <property type="match status" value="1"/>
</dbReference>
<dbReference type="Gene3D" id="3.20.20.450">
    <property type="entry name" value="EAL domain"/>
    <property type="match status" value="1"/>
</dbReference>
<evidence type="ECO:0000313" key="4">
    <source>
        <dbReference type="EMBL" id="SDD13796.1"/>
    </source>
</evidence>
<dbReference type="CDD" id="cd00130">
    <property type="entry name" value="PAS"/>
    <property type="match status" value="1"/>
</dbReference>
<name>A0A1G6SC71_9BRAD</name>
<dbReference type="Pfam" id="PF13426">
    <property type="entry name" value="PAS_9"/>
    <property type="match status" value="1"/>
</dbReference>
<evidence type="ECO:0000259" key="2">
    <source>
        <dbReference type="PROSITE" id="PS50883"/>
    </source>
</evidence>
<dbReference type="GO" id="GO:0003824">
    <property type="term" value="F:catalytic activity"/>
    <property type="evidence" value="ECO:0007669"/>
    <property type="project" value="UniProtKB-ARBA"/>
</dbReference>
<dbReference type="Gene3D" id="3.30.70.270">
    <property type="match status" value="1"/>
</dbReference>
<evidence type="ECO:0000313" key="5">
    <source>
        <dbReference type="Proteomes" id="UP000199245"/>
    </source>
</evidence>
<dbReference type="FunFam" id="3.30.70.270:FF:000001">
    <property type="entry name" value="Diguanylate cyclase domain protein"/>
    <property type="match status" value="1"/>
</dbReference>
<dbReference type="Pfam" id="PF00563">
    <property type="entry name" value="EAL"/>
    <property type="match status" value="1"/>
</dbReference>
<proteinExistence type="predicted"/>
<dbReference type="InterPro" id="IPR052155">
    <property type="entry name" value="Biofilm_reg_signaling"/>
</dbReference>
<protein>
    <submittedName>
        <fullName evidence="4">Diguanylate cyclase/phosphodiesterase</fullName>
    </submittedName>
</protein>
<dbReference type="SMART" id="SM00267">
    <property type="entry name" value="GGDEF"/>
    <property type="match status" value="1"/>
</dbReference>
<dbReference type="Proteomes" id="UP000199245">
    <property type="component" value="Unassembled WGS sequence"/>
</dbReference>
<evidence type="ECO:0000259" key="3">
    <source>
        <dbReference type="PROSITE" id="PS50887"/>
    </source>
</evidence>
<dbReference type="Gene3D" id="3.30.450.20">
    <property type="entry name" value="PAS domain"/>
    <property type="match status" value="1"/>
</dbReference>
<dbReference type="PROSITE" id="PS50883">
    <property type="entry name" value="EAL"/>
    <property type="match status" value="1"/>
</dbReference>
<reference evidence="4 5" key="1">
    <citation type="submission" date="2016-10" db="EMBL/GenBank/DDBJ databases">
        <authorList>
            <person name="de Groot N.N."/>
        </authorList>
    </citation>
    <scope>NUCLEOTIDE SEQUENCE [LARGE SCALE GENOMIC DNA]</scope>
    <source>
        <strain evidence="4 5">R5</strain>
    </source>
</reference>